<dbReference type="NCBIfam" id="NF009154">
    <property type="entry name" value="PRK12497.3-3"/>
    <property type="match status" value="1"/>
</dbReference>
<evidence type="ECO:0000256" key="2">
    <source>
        <dbReference type="HAMAP-Rule" id="MF_00048"/>
    </source>
</evidence>
<dbReference type="InterPro" id="IPR011335">
    <property type="entry name" value="Restrct_endonuc-II-like"/>
</dbReference>
<dbReference type="AlphaFoldDB" id="S0G3E5"/>
<comment type="similarity">
    <text evidence="1 2">Belongs to the UPF0102 family.</text>
</comment>
<name>S0G3E5_9BACT</name>
<organism evidence="3 4">
    <name type="scientific">Desulfotignum phosphitoxidans DSM 13687</name>
    <dbReference type="NCBI Taxonomy" id="1286635"/>
    <lineage>
        <taxon>Bacteria</taxon>
        <taxon>Pseudomonadati</taxon>
        <taxon>Thermodesulfobacteriota</taxon>
        <taxon>Desulfobacteria</taxon>
        <taxon>Desulfobacterales</taxon>
        <taxon>Desulfobacteraceae</taxon>
        <taxon>Desulfotignum</taxon>
    </lineage>
</organism>
<dbReference type="SUPFAM" id="SSF52980">
    <property type="entry name" value="Restriction endonuclease-like"/>
    <property type="match status" value="1"/>
</dbReference>
<dbReference type="PANTHER" id="PTHR34039">
    <property type="entry name" value="UPF0102 PROTEIN YRAN"/>
    <property type="match status" value="1"/>
</dbReference>
<dbReference type="InterPro" id="IPR011856">
    <property type="entry name" value="tRNA_endonuc-like_dom_sf"/>
</dbReference>
<comment type="caution">
    <text evidence="3">The sequence shown here is derived from an EMBL/GenBank/DDBJ whole genome shotgun (WGS) entry which is preliminary data.</text>
</comment>
<accession>S0G3E5</accession>
<dbReference type="CDD" id="cd20736">
    <property type="entry name" value="PoNe_Nuclease"/>
    <property type="match status" value="1"/>
</dbReference>
<dbReference type="InterPro" id="IPR003509">
    <property type="entry name" value="UPF0102_YraN-like"/>
</dbReference>
<dbReference type="Gene3D" id="3.40.1350.10">
    <property type="match status" value="1"/>
</dbReference>
<dbReference type="Pfam" id="PF02021">
    <property type="entry name" value="UPF0102"/>
    <property type="match status" value="1"/>
</dbReference>
<evidence type="ECO:0000313" key="4">
    <source>
        <dbReference type="Proteomes" id="UP000014216"/>
    </source>
</evidence>
<dbReference type="RefSeq" id="WP_006967188.1">
    <property type="nucleotide sequence ID" value="NZ_APJX01000007.1"/>
</dbReference>
<sequence>MTQYRKQLGRSGEQEAVRHLIESGYTIVETNYTTRFAEIDIIAATQDCLVFVEVKARTSLKKGLPKEAVHAAKQHKIIQAARQFLKTQPSTAWRHIRFDVMEIFFEPAQTRINHIPHAFHIG</sequence>
<keyword evidence="4" id="KW-1185">Reference proteome</keyword>
<dbReference type="HAMAP" id="MF_00048">
    <property type="entry name" value="UPF0102"/>
    <property type="match status" value="1"/>
</dbReference>
<evidence type="ECO:0000313" key="3">
    <source>
        <dbReference type="EMBL" id="EMS78692.1"/>
    </source>
</evidence>
<protein>
    <recommendedName>
        <fullName evidence="2">UPF0102 protein Dpo_7c01680</fullName>
    </recommendedName>
</protein>
<dbReference type="EMBL" id="APJX01000007">
    <property type="protein sequence ID" value="EMS78692.1"/>
    <property type="molecule type" value="Genomic_DNA"/>
</dbReference>
<dbReference type="GO" id="GO:0003676">
    <property type="term" value="F:nucleic acid binding"/>
    <property type="evidence" value="ECO:0007669"/>
    <property type="project" value="InterPro"/>
</dbReference>
<reference evidence="3 4" key="1">
    <citation type="journal article" date="2013" name="Genome Announc.">
        <title>Draft Genome Sequence of Desulfotignum phosphitoxidans DSM 13687 Strain FiPS-3.</title>
        <authorList>
            <person name="Poehlein A."/>
            <person name="Daniel R."/>
            <person name="Simeonova D.D."/>
        </authorList>
    </citation>
    <scope>NUCLEOTIDE SEQUENCE [LARGE SCALE GENOMIC DNA]</scope>
    <source>
        <strain evidence="3 4">DSM 13687</strain>
    </source>
</reference>
<dbReference type="OrthoDB" id="9794876at2"/>
<dbReference type="PANTHER" id="PTHR34039:SF1">
    <property type="entry name" value="UPF0102 PROTEIN YRAN"/>
    <property type="match status" value="1"/>
</dbReference>
<proteinExistence type="inferred from homology"/>
<dbReference type="Proteomes" id="UP000014216">
    <property type="component" value="Unassembled WGS sequence"/>
</dbReference>
<dbReference type="NCBIfam" id="TIGR00252">
    <property type="entry name" value="YraN family protein"/>
    <property type="match status" value="1"/>
</dbReference>
<gene>
    <name evidence="3" type="ORF">Dpo_7c01680</name>
</gene>
<dbReference type="NCBIfam" id="NF009150">
    <property type="entry name" value="PRK12497.1-3"/>
    <property type="match status" value="1"/>
</dbReference>
<evidence type="ECO:0000256" key="1">
    <source>
        <dbReference type="ARBA" id="ARBA00006738"/>
    </source>
</evidence>